<feature type="region of interest" description="Disordered" evidence="2">
    <location>
        <begin position="1"/>
        <end position="109"/>
    </location>
</feature>
<name>A0A8K0NAH5_COCNU</name>
<accession>A0A8K0NAH5</accession>
<protein>
    <submittedName>
        <fullName evidence="3">Uncharacterized protein</fullName>
    </submittedName>
</protein>
<keyword evidence="4" id="KW-1185">Reference proteome</keyword>
<dbReference type="PANTHER" id="PTHR31071">
    <property type="entry name" value="GB|AAF24581.1"/>
    <property type="match status" value="1"/>
</dbReference>
<sequence length="712" mass="79370">MASSAAGGRLPVRNRAVLSPKTLASPPEYDLQTTGKPHLRRRVSNPAFPSAAGSRPRKGGAASGGRRSGPTTPLLRWKFDDVDRSAKRPPESSGKPRRRARTAAGAAPPPVSVRKIAAGIWHLWPPQVSGGGGGGGERRRARVALEPVPGHLQVSSLGKPDSTNLHTKAKNELMSPISVLDLNNGNTNKLKPSALPSSAMERATKWDPVSSKASDELYRFCGHLNILEDNQMTTVSVVSTLQAELKQARDCISELETEHQLAKKKLDHFSRKLAEEKALWRSREHEKVRAIIDGMKDDLNRERKNRQRMEIVNSKLVNELAEAKLSVKRLLQDYEKERNARELIEEVCNELAKEIEEGRAVVEAMKRESMKIREEVEEERRMLQMAEVWREERVQMKLVDAKITLEDKYSQLSKLQKDIETFLKAQTIANSDTAVIEGAVSLQIKANSIMPQDIKGFTYHPPLASEDICSVFEEHHPREEINEREIEPCSGYRPKDHASKIHMANSETDAFLEKATMQYANGAIDINGDKEDDSGWETLSHDEEQSLRNSAEGSDPSVNGIYDESNASSTGTEWEENGDDGKPNNEIGDVRNGRHSRKNVSSMSRLWRSSCPDNGENCKTIPIELTNGRLSNGKNSNGSFSPDRGSGEVCLSPPSIGHWSSPDSLNPHLSRKMRGCIEWPRGVHKHSLKAKLLEARTESQKIQLRHVLKQKF</sequence>
<evidence type="ECO:0000313" key="3">
    <source>
        <dbReference type="EMBL" id="KAG1365330.1"/>
    </source>
</evidence>
<feature type="compositionally biased region" description="Basic and acidic residues" evidence="2">
    <location>
        <begin position="579"/>
        <end position="592"/>
    </location>
</feature>
<dbReference type="PANTHER" id="PTHR31071:SF2">
    <property type="entry name" value="ACTIN CYTOSKELETON-REGULATORY COMPLEX PAN-LIKE PROTEIN"/>
    <property type="match status" value="1"/>
</dbReference>
<proteinExistence type="predicted"/>
<reference evidence="3" key="1">
    <citation type="journal article" date="2017" name="Gigascience">
        <title>The genome draft of coconut (Cocos nucifera).</title>
        <authorList>
            <person name="Xiao Y."/>
            <person name="Xu P."/>
            <person name="Fan H."/>
            <person name="Baudouin L."/>
            <person name="Xia W."/>
            <person name="Bocs S."/>
            <person name="Xu J."/>
            <person name="Li Q."/>
            <person name="Guo A."/>
            <person name="Zhou L."/>
            <person name="Li J."/>
            <person name="Wu Y."/>
            <person name="Ma Z."/>
            <person name="Armero A."/>
            <person name="Issali A.E."/>
            <person name="Liu N."/>
            <person name="Peng M."/>
            <person name="Yang Y."/>
        </authorList>
    </citation>
    <scope>NUCLEOTIDE SEQUENCE</scope>
    <source>
        <tissue evidence="3">Spear leaf of Hainan Tall coconut</tissue>
    </source>
</reference>
<feature type="compositionally biased region" description="Polar residues" evidence="2">
    <location>
        <begin position="629"/>
        <end position="640"/>
    </location>
</feature>
<evidence type="ECO:0000256" key="2">
    <source>
        <dbReference type="SAM" id="MobiDB-lite"/>
    </source>
</evidence>
<reference evidence="3" key="2">
    <citation type="submission" date="2019-07" db="EMBL/GenBank/DDBJ databases">
        <authorList>
            <person name="Yang Y."/>
            <person name="Bocs S."/>
            <person name="Baudouin L."/>
        </authorList>
    </citation>
    <scope>NUCLEOTIDE SEQUENCE</scope>
    <source>
        <tissue evidence="3">Spear leaf of Hainan Tall coconut</tissue>
    </source>
</reference>
<dbReference type="OrthoDB" id="1927957at2759"/>
<feature type="compositionally biased region" description="Basic and acidic residues" evidence="2">
    <location>
        <begin position="77"/>
        <end position="90"/>
    </location>
</feature>
<keyword evidence="1" id="KW-0175">Coiled coil</keyword>
<gene>
    <name evidence="3" type="ORF">COCNU_12G003300</name>
</gene>
<evidence type="ECO:0000256" key="1">
    <source>
        <dbReference type="SAM" id="Coils"/>
    </source>
</evidence>
<organism evidence="3 4">
    <name type="scientific">Cocos nucifera</name>
    <name type="common">Coconut palm</name>
    <dbReference type="NCBI Taxonomy" id="13894"/>
    <lineage>
        <taxon>Eukaryota</taxon>
        <taxon>Viridiplantae</taxon>
        <taxon>Streptophyta</taxon>
        <taxon>Embryophyta</taxon>
        <taxon>Tracheophyta</taxon>
        <taxon>Spermatophyta</taxon>
        <taxon>Magnoliopsida</taxon>
        <taxon>Liliopsida</taxon>
        <taxon>Arecaceae</taxon>
        <taxon>Arecoideae</taxon>
        <taxon>Cocoseae</taxon>
        <taxon>Attaleinae</taxon>
        <taxon>Cocos</taxon>
    </lineage>
</organism>
<feature type="region of interest" description="Disordered" evidence="2">
    <location>
        <begin position="525"/>
        <end position="608"/>
    </location>
</feature>
<dbReference type="InterPro" id="IPR043424">
    <property type="entry name" value="BLT-like"/>
</dbReference>
<dbReference type="EMBL" id="CM017883">
    <property type="protein sequence ID" value="KAG1365330.1"/>
    <property type="molecule type" value="Genomic_DNA"/>
</dbReference>
<dbReference type="AlphaFoldDB" id="A0A8K0NAH5"/>
<feature type="coiled-coil region" evidence="1">
    <location>
        <begin position="299"/>
        <end position="382"/>
    </location>
</feature>
<feature type="coiled-coil region" evidence="1">
    <location>
        <begin position="238"/>
        <end position="272"/>
    </location>
</feature>
<comment type="caution">
    <text evidence="3">The sequence shown here is derived from an EMBL/GenBank/DDBJ whole genome shotgun (WGS) entry which is preliminary data.</text>
</comment>
<evidence type="ECO:0000313" key="4">
    <source>
        <dbReference type="Proteomes" id="UP000797356"/>
    </source>
</evidence>
<dbReference type="Proteomes" id="UP000797356">
    <property type="component" value="Chromosome 12"/>
</dbReference>
<feature type="region of interest" description="Disordered" evidence="2">
    <location>
        <begin position="629"/>
        <end position="648"/>
    </location>
</feature>